<gene>
    <name evidence="1" type="ORF">AVEN_238826_1</name>
    <name evidence="2" type="ORF">AVEN_258546_1</name>
</gene>
<dbReference type="EMBL" id="BGPR01023884">
    <property type="protein sequence ID" value="GBN91442.1"/>
    <property type="molecule type" value="Genomic_DNA"/>
</dbReference>
<evidence type="ECO:0000313" key="1">
    <source>
        <dbReference type="EMBL" id="GBN91442.1"/>
    </source>
</evidence>
<name>A0A4Y2ST19_ARAVE</name>
<accession>A0A4Y2ST19</accession>
<organism evidence="2 3">
    <name type="scientific">Araneus ventricosus</name>
    <name type="common">Orbweaver spider</name>
    <name type="synonym">Epeira ventricosa</name>
    <dbReference type="NCBI Taxonomy" id="182803"/>
    <lineage>
        <taxon>Eukaryota</taxon>
        <taxon>Metazoa</taxon>
        <taxon>Ecdysozoa</taxon>
        <taxon>Arthropoda</taxon>
        <taxon>Chelicerata</taxon>
        <taxon>Arachnida</taxon>
        <taxon>Araneae</taxon>
        <taxon>Araneomorphae</taxon>
        <taxon>Entelegynae</taxon>
        <taxon>Araneoidea</taxon>
        <taxon>Araneidae</taxon>
        <taxon>Araneus</taxon>
    </lineage>
</organism>
<evidence type="ECO:0000313" key="2">
    <source>
        <dbReference type="EMBL" id="GBN91444.1"/>
    </source>
</evidence>
<sequence>MVVVEFVPSVNQFIETSIKEIRVQVAETLNDGFRNFDIVPEMATCLVIIQRSEEMKITWCEIRDVVDVLGRTDLCPSRTSVLPSSNSLHQNPTIFVTLHSITISAGNVFFKRKNFLLFVLQSPTMDPSTPPSSNRDFRALWRN</sequence>
<dbReference type="EMBL" id="BGPR01023885">
    <property type="protein sequence ID" value="GBN91444.1"/>
    <property type="molecule type" value="Genomic_DNA"/>
</dbReference>
<comment type="caution">
    <text evidence="2">The sequence shown here is derived from an EMBL/GenBank/DDBJ whole genome shotgun (WGS) entry which is preliminary data.</text>
</comment>
<dbReference type="Proteomes" id="UP000499080">
    <property type="component" value="Unassembled WGS sequence"/>
</dbReference>
<dbReference type="AlphaFoldDB" id="A0A4Y2ST19"/>
<evidence type="ECO:0000313" key="3">
    <source>
        <dbReference type="Proteomes" id="UP000499080"/>
    </source>
</evidence>
<reference evidence="2 3" key="1">
    <citation type="journal article" date="2019" name="Sci. Rep.">
        <title>Orb-weaving spider Araneus ventricosus genome elucidates the spidroin gene catalogue.</title>
        <authorList>
            <person name="Kono N."/>
            <person name="Nakamura H."/>
            <person name="Ohtoshi R."/>
            <person name="Moran D.A.P."/>
            <person name="Shinohara A."/>
            <person name="Yoshida Y."/>
            <person name="Fujiwara M."/>
            <person name="Mori M."/>
            <person name="Tomita M."/>
            <person name="Arakawa K."/>
        </authorList>
    </citation>
    <scope>NUCLEOTIDE SEQUENCE [LARGE SCALE GENOMIC DNA]</scope>
</reference>
<protein>
    <submittedName>
        <fullName evidence="2">Uncharacterized protein</fullName>
    </submittedName>
</protein>
<keyword evidence="3" id="KW-1185">Reference proteome</keyword>
<proteinExistence type="predicted"/>